<feature type="domain" description="Retrotransposon gag" evidence="2">
    <location>
        <begin position="233"/>
        <end position="323"/>
    </location>
</feature>
<dbReference type="InterPro" id="IPR005162">
    <property type="entry name" value="Retrotrans_gag_dom"/>
</dbReference>
<protein>
    <recommendedName>
        <fullName evidence="2">Retrotransposon gag domain-containing protein</fullName>
    </recommendedName>
</protein>
<dbReference type="AlphaFoldDB" id="A0AAD8H5F3"/>
<name>A0AAD8H5F3_9APIA</name>
<dbReference type="InterPro" id="IPR021109">
    <property type="entry name" value="Peptidase_aspartic_dom_sf"/>
</dbReference>
<evidence type="ECO:0000256" key="1">
    <source>
        <dbReference type="SAM" id="MobiDB-lite"/>
    </source>
</evidence>
<reference evidence="3" key="1">
    <citation type="submission" date="2023-02" db="EMBL/GenBank/DDBJ databases">
        <title>Genome of toxic invasive species Heracleum sosnowskyi carries increased number of genes despite the absence of recent whole-genome duplications.</title>
        <authorList>
            <person name="Schelkunov M."/>
            <person name="Shtratnikova V."/>
            <person name="Makarenko M."/>
            <person name="Klepikova A."/>
            <person name="Omelchenko D."/>
            <person name="Novikova G."/>
            <person name="Obukhova E."/>
            <person name="Bogdanov V."/>
            <person name="Penin A."/>
            <person name="Logacheva M."/>
        </authorList>
    </citation>
    <scope>NUCLEOTIDE SEQUENCE</scope>
    <source>
        <strain evidence="3">Hsosn_3</strain>
        <tissue evidence="3">Leaf</tissue>
    </source>
</reference>
<feature type="region of interest" description="Disordered" evidence="1">
    <location>
        <begin position="1"/>
        <end position="21"/>
    </location>
</feature>
<proteinExistence type="predicted"/>
<dbReference type="InterPro" id="IPR043502">
    <property type="entry name" value="DNA/RNA_pol_sf"/>
</dbReference>
<feature type="region of interest" description="Disordered" evidence="1">
    <location>
        <begin position="104"/>
        <end position="160"/>
    </location>
</feature>
<dbReference type="EMBL" id="JAUIZM010000010">
    <property type="protein sequence ID" value="KAK1360681.1"/>
    <property type="molecule type" value="Genomic_DNA"/>
</dbReference>
<dbReference type="Gene3D" id="2.40.70.10">
    <property type="entry name" value="Acid Proteases"/>
    <property type="match status" value="1"/>
</dbReference>
<dbReference type="PANTHER" id="PTHR33223">
    <property type="entry name" value="CCHC-TYPE DOMAIN-CONTAINING PROTEIN"/>
    <property type="match status" value="1"/>
</dbReference>
<organism evidence="3 4">
    <name type="scientific">Heracleum sosnowskyi</name>
    <dbReference type="NCBI Taxonomy" id="360622"/>
    <lineage>
        <taxon>Eukaryota</taxon>
        <taxon>Viridiplantae</taxon>
        <taxon>Streptophyta</taxon>
        <taxon>Embryophyta</taxon>
        <taxon>Tracheophyta</taxon>
        <taxon>Spermatophyta</taxon>
        <taxon>Magnoliopsida</taxon>
        <taxon>eudicotyledons</taxon>
        <taxon>Gunneridae</taxon>
        <taxon>Pentapetalae</taxon>
        <taxon>asterids</taxon>
        <taxon>campanulids</taxon>
        <taxon>Apiales</taxon>
        <taxon>Apiaceae</taxon>
        <taxon>Apioideae</taxon>
        <taxon>apioid superclade</taxon>
        <taxon>Tordylieae</taxon>
        <taxon>Tordyliinae</taxon>
        <taxon>Heracleum</taxon>
    </lineage>
</organism>
<keyword evidence="4" id="KW-1185">Reference proteome</keyword>
<dbReference type="Proteomes" id="UP001237642">
    <property type="component" value="Unassembled WGS sequence"/>
</dbReference>
<dbReference type="CDD" id="cd00303">
    <property type="entry name" value="retropepsin_like"/>
    <property type="match status" value="1"/>
</dbReference>
<feature type="region of interest" description="Disordered" evidence="1">
    <location>
        <begin position="480"/>
        <end position="503"/>
    </location>
</feature>
<dbReference type="SUPFAM" id="SSF56672">
    <property type="entry name" value="DNA/RNA polymerases"/>
    <property type="match status" value="1"/>
</dbReference>
<evidence type="ECO:0000259" key="2">
    <source>
        <dbReference type="Pfam" id="PF03732"/>
    </source>
</evidence>
<dbReference type="Gene3D" id="3.10.10.10">
    <property type="entry name" value="HIV Type 1 Reverse Transcriptase, subunit A, domain 1"/>
    <property type="match status" value="1"/>
</dbReference>
<dbReference type="PANTHER" id="PTHR33223:SF10">
    <property type="entry name" value="AMINOTRANSFERASE-LIKE PLANT MOBILE DOMAIN-CONTAINING PROTEIN"/>
    <property type="match status" value="1"/>
</dbReference>
<feature type="compositionally biased region" description="Basic and acidic residues" evidence="1">
    <location>
        <begin position="366"/>
        <end position="404"/>
    </location>
</feature>
<reference evidence="3" key="2">
    <citation type="submission" date="2023-05" db="EMBL/GenBank/DDBJ databases">
        <authorList>
            <person name="Schelkunov M.I."/>
        </authorList>
    </citation>
    <scope>NUCLEOTIDE SEQUENCE</scope>
    <source>
        <strain evidence="3">Hsosn_3</strain>
        <tissue evidence="3">Leaf</tissue>
    </source>
</reference>
<dbReference type="Pfam" id="PF03732">
    <property type="entry name" value="Retrotrans_gag"/>
    <property type="match status" value="1"/>
</dbReference>
<evidence type="ECO:0000313" key="3">
    <source>
        <dbReference type="EMBL" id="KAK1360681.1"/>
    </source>
</evidence>
<evidence type="ECO:0000313" key="4">
    <source>
        <dbReference type="Proteomes" id="UP001237642"/>
    </source>
</evidence>
<gene>
    <name evidence="3" type="ORF">POM88_045155</name>
</gene>
<feature type="compositionally biased region" description="Basic and acidic residues" evidence="1">
    <location>
        <begin position="117"/>
        <end position="127"/>
    </location>
</feature>
<comment type="caution">
    <text evidence="3">The sequence shown here is derived from an EMBL/GenBank/DDBJ whole genome shotgun (WGS) entry which is preliminary data.</text>
</comment>
<feature type="region of interest" description="Disordered" evidence="1">
    <location>
        <begin position="366"/>
        <end position="407"/>
    </location>
</feature>
<accession>A0AAD8H5F3</accession>
<sequence>MSNERPSGFDGTPHPGGSIVTPLINRQLNFDSEGDEGPLPTPEEQRELLLKWREEQAAKKGKQKVNEQADKEALIRAKKKEAARLKLQAIKLRREELELEEKALRESLEEAEVTRVSSEHRRDKRPFDDEDESSDSESHPRRTRSRITLTDSDDEDDPHVRDRIKRMEKAMFGDRKVSHEPIVSEEIEQYRPPSGGQFPKMNEFNGKGDPEDHCEKYESLMTGMGHCDIMLCKMFKTYLKGPATMWYRSQRPRSIYSYDQLKRRFLRHYSHLCRREKDTEALIHCRQRSNEELGDYLARFKEEAGMVTNLDKVKAAGFLAAGLDPVKGKKLRSSLYDIPPKSLNDIYVRGEAIRRKLESIGGYKESRRNEGFGRDDRRGRGDIKSRLTDNRPDRGADRRRDRDSTVFTPLNAPISKILHEIKGKPGFVRPARMKTPDYKKNGDKYCEYHKDKGHNTDECYHLKKLIEKMVKKGDLEQYKGDLRDKLEPKEPRREKGPEREEKYRGEVRTISGGTVLERCTKTARKKYARQVYNLYQTNPARQPLPITFTEDDFEDVIWPHEDPLIINPIIGENKIWRVLVDGGSSVNILYHRTYCKMNLGGEQLEPCHEAPLYGFGNQPVPIEGTINLPIALGKAPYIVEKEAKFYVVKVDSPYNGILGRPILSAFQAVASVPHLKLKFPTENGVGEMRGDQKAARIIMLEDIEKDKDVEMTEGGKRKRTEDEGSSRQMMNIELEKFGADLSNPIAEPATETEEVELYVGQSGKMIQIGKNMEPELKKKVIEVIRQYHDVFAWGPEDMPGLDPSVAKHCLSVNPDAKPVKQKKRNFAMERQQVIQAEVEKLLEAKFIEEIEYPDWLANVVVVKKSNNKWRMCVDYTDLNKACPKDHYPLPGTQFSRCFFWISSNCNECRGYSKDSIHHAQRYICIHQDALRAEECRGNLPENDQQGIQATDRSEYGMLRGRYDREIHV</sequence>